<comment type="function">
    <text evidence="7">Transcriptional repressor of the nikABCDE operon. Is active in the presence of excessive concentrations of intracellular nickel.</text>
</comment>
<dbReference type="HAMAP" id="MF_00476">
    <property type="entry name" value="NikR"/>
    <property type="match status" value="1"/>
</dbReference>
<evidence type="ECO:0000259" key="9">
    <source>
        <dbReference type="Pfam" id="PF01402"/>
    </source>
</evidence>
<dbReference type="InterPro" id="IPR050192">
    <property type="entry name" value="CopG/NikR_regulator"/>
</dbReference>
<dbReference type="Proteomes" id="UP000249453">
    <property type="component" value="Unassembled WGS sequence"/>
</dbReference>
<evidence type="ECO:0000256" key="4">
    <source>
        <dbReference type="ARBA" id="ARBA00023015"/>
    </source>
</evidence>
<feature type="binding site" evidence="8">
    <location>
        <position position="88"/>
    </location>
    <ligand>
        <name>Ni(2+)</name>
        <dbReference type="ChEBI" id="CHEBI:49786"/>
    </ligand>
</feature>
<dbReference type="PANTHER" id="PTHR34719">
    <property type="entry name" value="NICKEL-RESPONSIVE REGULATOR"/>
    <property type="match status" value="1"/>
</dbReference>
<proteinExistence type="inferred from homology"/>
<dbReference type="SUPFAM" id="SSF47598">
    <property type="entry name" value="Ribbon-helix-helix"/>
    <property type="match status" value="1"/>
</dbReference>
<dbReference type="EMBL" id="QLMK01000010">
    <property type="protein sequence ID" value="RAK27322.1"/>
    <property type="molecule type" value="Genomic_DNA"/>
</dbReference>
<dbReference type="NCBIfam" id="NF003381">
    <property type="entry name" value="PRK04460.1"/>
    <property type="match status" value="1"/>
</dbReference>
<evidence type="ECO:0000313" key="12">
    <source>
        <dbReference type="Proteomes" id="UP000249453"/>
    </source>
</evidence>
<keyword evidence="5 8" id="KW-0238">DNA-binding</keyword>
<keyword evidence="4 8" id="KW-0805">Transcription regulation</keyword>
<dbReference type="Gene3D" id="3.30.70.1150">
    <property type="entry name" value="ACT-like. Chain A, domain 2"/>
    <property type="match status" value="1"/>
</dbReference>
<feature type="binding site" evidence="8">
    <location>
        <position position="77"/>
    </location>
    <ligand>
        <name>Ni(2+)</name>
        <dbReference type="ChEBI" id="CHEBI:49786"/>
    </ligand>
</feature>
<dbReference type="NCBIfam" id="TIGR02793">
    <property type="entry name" value="nikR"/>
    <property type="match status" value="1"/>
</dbReference>
<dbReference type="Gene3D" id="1.10.1220.10">
    <property type="entry name" value="Met repressor-like"/>
    <property type="match status" value="1"/>
</dbReference>
<keyword evidence="6 8" id="KW-0804">Transcription</keyword>
<evidence type="ECO:0000256" key="7">
    <source>
        <dbReference type="ARBA" id="ARBA00024723"/>
    </source>
</evidence>
<gene>
    <name evidence="11" type="ORF">C7374_11041</name>
</gene>
<dbReference type="Pfam" id="PF08753">
    <property type="entry name" value="NikR_C"/>
    <property type="match status" value="1"/>
</dbReference>
<feature type="binding site" evidence="8">
    <location>
        <position position="90"/>
    </location>
    <ligand>
        <name>Ni(2+)</name>
        <dbReference type="ChEBI" id="CHEBI:49786"/>
    </ligand>
</feature>
<dbReference type="InterPro" id="IPR010985">
    <property type="entry name" value="Ribbon_hlx_hlx"/>
</dbReference>
<organism evidence="11 12">
    <name type="scientific">Falsochrobactrum ovis</name>
    <dbReference type="NCBI Taxonomy" id="1293442"/>
    <lineage>
        <taxon>Bacteria</taxon>
        <taxon>Pseudomonadati</taxon>
        <taxon>Pseudomonadota</taxon>
        <taxon>Alphaproteobacteria</taxon>
        <taxon>Hyphomicrobiales</taxon>
        <taxon>Brucellaceae</taxon>
        <taxon>Falsochrobactrum</taxon>
    </lineage>
</organism>
<dbReference type="GO" id="GO:0010045">
    <property type="term" value="P:response to nickel cation"/>
    <property type="evidence" value="ECO:0007669"/>
    <property type="project" value="InterPro"/>
</dbReference>
<dbReference type="GO" id="GO:0003677">
    <property type="term" value="F:DNA binding"/>
    <property type="evidence" value="ECO:0007669"/>
    <property type="project" value="UniProtKB-KW"/>
</dbReference>
<evidence type="ECO:0000256" key="2">
    <source>
        <dbReference type="ARBA" id="ARBA00022596"/>
    </source>
</evidence>
<protein>
    <recommendedName>
        <fullName evidence="8">Putative nickel-responsive regulator</fullName>
    </recommendedName>
</protein>
<feature type="domain" description="Ribbon-helix-helix protein CopG" evidence="9">
    <location>
        <begin position="3"/>
        <end position="38"/>
    </location>
</feature>
<dbReference type="AlphaFoldDB" id="A0A364JTQ9"/>
<evidence type="ECO:0000256" key="1">
    <source>
        <dbReference type="ARBA" id="ARBA00008478"/>
    </source>
</evidence>
<dbReference type="InterPro" id="IPR013321">
    <property type="entry name" value="Arc_rbn_hlx_hlx"/>
</dbReference>
<comment type="cofactor">
    <cofactor evidence="8">
        <name>Ni(2+)</name>
        <dbReference type="ChEBI" id="CHEBI:49786"/>
    </cofactor>
    <text evidence="8">Binds 1 nickel ion per subunit.</text>
</comment>
<accession>A0A364JTQ9</accession>
<dbReference type="GO" id="GO:0016151">
    <property type="term" value="F:nickel cation binding"/>
    <property type="evidence" value="ECO:0007669"/>
    <property type="project" value="UniProtKB-UniRule"/>
</dbReference>
<dbReference type="InterPro" id="IPR045865">
    <property type="entry name" value="ACT-like_dom_sf"/>
</dbReference>
<dbReference type="Pfam" id="PF01402">
    <property type="entry name" value="RHH_1"/>
    <property type="match status" value="1"/>
</dbReference>
<evidence type="ECO:0000259" key="10">
    <source>
        <dbReference type="Pfam" id="PF08753"/>
    </source>
</evidence>
<dbReference type="InterPro" id="IPR022988">
    <property type="entry name" value="Ni_resp_reg_NikR"/>
</dbReference>
<dbReference type="PANTHER" id="PTHR34719:SF2">
    <property type="entry name" value="NICKEL-RESPONSIVE REGULATOR"/>
    <property type="match status" value="1"/>
</dbReference>
<dbReference type="SUPFAM" id="SSF55021">
    <property type="entry name" value="ACT-like"/>
    <property type="match status" value="1"/>
</dbReference>
<dbReference type="CDD" id="cd22231">
    <property type="entry name" value="RHH_NikR_HicB-like"/>
    <property type="match status" value="1"/>
</dbReference>
<evidence type="ECO:0000256" key="3">
    <source>
        <dbReference type="ARBA" id="ARBA00022723"/>
    </source>
</evidence>
<name>A0A364JTQ9_9HYPH</name>
<dbReference type="RefSeq" id="WP_111575773.1">
    <property type="nucleotide sequence ID" value="NZ_JBHEEY010000006.1"/>
</dbReference>
<feature type="domain" description="Transcription factor NikR nickel binding C-terminal" evidence="10">
    <location>
        <begin position="54"/>
        <end position="129"/>
    </location>
</feature>
<dbReference type="InterPro" id="IPR014864">
    <property type="entry name" value="TF_NikR_Ni-bd_C"/>
</dbReference>
<dbReference type="InterPro" id="IPR002145">
    <property type="entry name" value="CopG"/>
</dbReference>
<comment type="caution">
    <text evidence="11">The sequence shown here is derived from an EMBL/GenBank/DDBJ whole genome shotgun (WGS) entry which is preliminary data.</text>
</comment>
<dbReference type="NCBIfam" id="NF002815">
    <property type="entry name" value="PRK02967.1"/>
    <property type="match status" value="1"/>
</dbReference>
<keyword evidence="2 8" id="KW-0533">Nickel</keyword>
<comment type="similarity">
    <text evidence="1 8">Belongs to the transcriptional regulatory CopG/NikR family.</text>
</comment>
<evidence type="ECO:0000256" key="8">
    <source>
        <dbReference type="HAMAP-Rule" id="MF_00476"/>
    </source>
</evidence>
<keyword evidence="12" id="KW-1185">Reference proteome</keyword>
<dbReference type="InterPro" id="IPR027271">
    <property type="entry name" value="Acetolactate_synth/TF_NikR_C"/>
</dbReference>
<reference evidence="11 12" key="1">
    <citation type="submission" date="2018-06" db="EMBL/GenBank/DDBJ databases">
        <title>Genomic Encyclopedia of Type Strains, Phase IV (KMG-IV): sequencing the most valuable type-strain genomes for metagenomic binning, comparative biology and taxonomic classification.</title>
        <authorList>
            <person name="Goeker M."/>
        </authorList>
    </citation>
    <scope>NUCLEOTIDE SEQUENCE [LARGE SCALE GENOMIC DNA]</scope>
    <source>
        <strain evidence="11 12">DSM 26720</strain>
    </source>
</reference>
<comment type="function">
    <text evidence="8">Transcriptional regulator.</text>
</comment>
<feature type="binding site" evidence="8">
    <location>
        <position position="96"/>
    </location>
    <ligand>
        <name>Ni(2+)</name>
        <dbReference type="ChEBI" id="CHEBI:49786"/>
    </ligand>
</feature>
<dbReference type="InterPro" id="IPR014160">
    <property type="entry name" value="Nickel_NikR_proteobac"/>
</dbReference>
<keyword evidence="3 8" id="KW-0479">Metal-binding</keyword>
<evidence type="ECO:0000256" key="6">
    <source>
        <dbReference type="ARBA" id="ARBA00023163"/>
    </source>
</evidence>
<sequence>MQRITITVDDELMSDLDSLIAMKGYANRSEAIRDLVRASIKENAISADSLPDCVGVLSYVYQHNARELSKRLTSSHHEQHDLSVASLHLHLDADYCLEVSLLRGPVDEVKQFADSIISQRAVVHGDISIIPHANQSGVHAHNHSHKDRGEG</sequence>
<evidence type="ECO:0000313" key="11">
    <source>
        <dbReference type="EMBL" id="RAK27322.1"/>
    </source>
</evidence>
<dbReference type="OrthoDB" id="9806294at2"/>
<dbReference type="GO" id="GO:0003700">
    <property type="term" value="F:DNA-binding transcription factor activity"/>
    <property type="evidence" value="ECO:0007669"/>
    <property type="project" value="UniProtKB-UniRule"/>
</dbReference>
<evidence type="ECO:0000256" key="5">
    <source>
        <dbReference type="ARBA" id="ARBA00023125"/>
    </source>
</evidence>